<dbReference type="NCBIfam" id="TIGR02292">
    <property type="entry name" value="ygfB_yecA"/>
    <property type="match status" value="1"/>
</dbReference>
<proteinExistence type="inferred from homology"/>
<evidence type="ECO:0000313" key="2">
    <source>
        <dbReference type="EMBL" id="SEK96574.1"/>
    </source>
</evidence>
<dbReference type="Gene3D" id="1.20.120.740">
    <property type="entry name" value="YgfB uncharacterised protein family UPF0149, PF03695"/>
    <property type="match status" value="1"/>
</dbReference>
<organism evidence="2 3">
    <name type="scientific">Ectothiorhodospira marina</name>
    <dbReference type="NCBI Taxonomy" id="1396821"/>
    <lineage>
        <taxon>Bacteria</taxon>
        <taxon>Pseudomonadati</taxon>
        <taxon>Pseudomonadota</taxon>
        <taxon>Gammaproteobacteria</taxon>
        <taxon>Chromatiales</taxon>
        <taxon>Ectothiorhodospiraceae</taxon>
        <taxon>Ectothiorhodospira</taxon>
    </lineage>
</organism>
<dbReference type="Proteomes" id="UP000199256">
    <property type="component" value="Unassembled WGS sequence"/>
</dbReference>
<gene>
    <name evidence="2" type="ORF">SAMN05444515_10791</name>
</gene>
<evidence type="ECO:0000313" key="3">
    <source>
        <dbReference type="Proteomes" id="UP000199256"/>
    </source>
</evidence>
<keyword evidence="3" id="KW-1185">Reference proteome</keyword>
<dbReference type="SUPFAM" id="SSF101327">
    <property type="entry name" value="YgfB-like"/>
    <property type="match status" value="1"/>
</dbReference>
<dbReference type="Pfam" id="PF03695">
    <property type="entry name" value="UPF0149"/>
    <property type="match status" value="1"/>
</dbReference>
<name>A0A1H7LCA3_9GAMM</name>
<dbReference type="AlphaFoldDB" id="A0A1H7LCA3"/>
<sequence>MLPQYQAVEDALQTAGATAGAAEVHGTLCGMLSANLGAGVEGWIRELFPEAQPGGMPTGEPRQLLGQLFDETRTQLSDALLSFELLLPGDDDDLDGRVSALGHWCQGFLYGLAVAGVTDPGKLPQDSAEFIKDLSEIAGTGFDVEEDEENEEAYQEIQEYIRMGVLLVSEELQPLKGPSRIQ</sequence>
<dbReference type="EMBL" id="FOAA01000007">
    <property type="protein sequence ID" value="SEK96574.1"/>
    <property type="molecule type" value="Genomic_DNA"/>
</dbReference>
<dbReference type="InterPro" id="IPR011978">
    <property type="entry name" value="YgfB-like"/>
</dbReference>
<evidence type="ECO:0000256" key="1">
    <source>
        <dbReference type="ARBA" id="ARBA00038308"/>
    </source>
</evidence>
<protein>
    <recommendedName>
        <fullName evidence="4">YecA family protein</fullName>
    </recommendedName>
</protein>
<dbReference type="OrthoDB" id="9783391at2"/>
<reference evidence="3" key="1">
    <citation type="submission" date="2016-10" db="EMBL/GenBank/DDBJ databases">
        <authorList>
            <person name="Varghese N."/>
            <person name="Submissions S."/>
        </authorList>
    </citation>
    <scope>NUCLEOTIDE SEQUENCE [LARGE SCALE GENOMIC DNA]</scope>
    <source>
        <strain evidence="3">DSM 241</strain>
    </source>
</reference>
<dbReference type="RefSeq" id="WP_090253084.1">
    <property type="nucleotide sequence ID" value="NZ_FOAA01000007.1"/>
</dbReference>
<dbReference type="GO" id="GO:0005829">
    <property type="term" value="C:cytosol"/>
    <property type="evidence" value="ECO:0007669"/>
    <property type="project" value="TreeGrafter"/>
</dbReference>
<comment type="similarity">
    <text evidence="1">Belongs to the UPF0149 family.</text>
</comment>
<dbReference type="STRING" id="1396821.SAMN05444515_10791"/>
<accession>A0A1H7LCA3</accession>
<dbReference type="PANTHER" id="PTHR37528">
    <property type="entry name" value="UPF0149 PROTEIN YGFB"/>
    <property type="match status" value="1"/>
</dbReference>
<evidence type="ECO:0008006" key="4">
    <source>
        <dbReference type="Google" id="ProtNLM"/>
    </source>
</evidence>
<dbReference type="InterPro" id="IPR036255">
    <property type="entry name" value="YgfB-like_sf"/>
</dbReference>
<dbReference type="PANTHER" id="PTHR37528:SF1">
    <property type="entry name" value="UPF0149 PROTEIN YGFB"/>
    <property type="match status" value="1"/>
</dbReference>